<evidence type="ECO:0000256" key="3">
    <source>
        <dbReference type="SAM" id="MobiDB-lite"/>
    </source>
</evidence>
<comment type="caution">
    <text evidence="5">The sequence shown here is derived from an EMBL/GenBank/DDBJ whole genome shotgun (WGS) entry which is preliminary data.</text>
</comment>
<accession>A0AAV5R5D9</accession>
<evidence type="ECO:0000313" key="6">
    <source>
        <dbReference type="Proteomes" id="UP001378960"/>
    </source>
</evidence>
<dbReference type="AlphaFoldDB" id="A0AAV5R5D9"/>
<dbReference type="SMART" id="SM00806">
    <property type="entry name" value="AIP3"/>
    <property type="match status" value="1"/>
</dbReference>
<feature type="compositionally biased region" description="Polar residues" evidence="3">
    <location>
        <begin position="153"/>
        <end position="163"/>
    </location>
</feature>
<evidence type="ECO:0000256" key="1">
    <source>
        <dbReference type="ARBA" id="ARBA00023054"/>
    </source>
</evidence>
<reference evidence="5 6" key="1">
    <citation type="journal article" date="2023" name="Elife">
        <title>Identification of key yeast species and microbe-microbe interactions impacting larval growth of Drosophila in the wild.</title>
        <authorList>
            <person name="Mure A."/>
            <person name="Sugiura Y."/>
            <person name="Maeda R."/>
            <person name="Honda K."/>
            <person name="Sakurai N."/>
            <person name="Takahashi Y."/>
            <person name="Watada M."/>
            <person name="Katoh T."/>
            <person name="Gotoh A."/>
            <person name="Gotoh Y."/>
            <person name="Taniguchi I."/>
            <person name="Nakamura K."/>
            <person name="Hayashi T."/>
            <person name="Katayama T."/>
            <person name="Uemura T."/>
            <person name="Hattori Y."/>
        </authorList>
    </citation>
    <scope>NUCLEOTIDE SEQUENCE [LARGE SCALE GENOMIC DNA]</scope>
    <source>
        <strain evidence="5 6">PK-24</strain>
    </source>
</reference>
<dbReference type="InterPro" id="IPR056279">
    <property type="entry name" value="Aip3p_Bud6_N"/>
</dbReference>
<gene>
    <name evidence="5" type="ORF">DAPK24_027720</name>
</gene>
<dbReference type="PANTHER" id="PTHR22741">
    <property type="entry name" value="P140CAP/SNIP-RELATED"/>
    <property type="match status" value="1"/>
</dbReference>
<feature type="compositionally biased region" description="Polar residues" evidence="3">
    <location>
        <begin position="1"/>
        <end position="11"/>
    </location>
</feature>
<dbReference type="GO" id="GO:0030010">
    <property type="term" value="P:establishment of cell polarity"/>
    <property type="evidence" value="ECO:0007669"/>
    <property type="project" value="TreeGrafter"/>
</dbReference>
<dbReference type="InterPro" id="IPR005613">
    <property type="entry name" value="AIP3_C"/>
</dbReference>
<dbReference type="GO" id="GO:0051286">
    <property type="term" value="C:cell tip"/>
    <property type="evidence" value="ECO:0007669"/>
    <property type="project" value="TreeGrafter"/>
</dbReference>
<dbReference type="InterPro" id="IPR022782">
    <property type="entry name" value="AIP3-like_C"/>
</dbReference>
<evidence type="ECO:0000256" key="2">
    <source>
        <dbReference type="SAM" id="Coils"/>
    </source>
</evidence>
<dbReference type="Gene3D" id="1.20.58.1540">
    <property type="entry name" value="Actin interacting protein 3, C-terminal domain"/>
    <property type="match status" value="1"/>
</dbReference>
<keyword evidence="6" id="KW-1185">Reference proteome</keyword>
<dbReference type="Proteomes" id="UP001378960">
    <property type="component" value="Unassembled WGS sequence"/>
</dbReference>
<dbReference type="EMBL" id="BTGB01000003">
    <property type="protein sequence ID" value="GMM46197.1"/>
    <property type="molecule type" value="Genomic_DNA"/>
</dbReference>
<evidence type="ECO:0000313" key="5">
    <source>
        <dbReference type="EMBL" id="GMM46197.1"/>
    </source>
</evidence>
<evidence type="ECO:0000259" key="4">
    <source>
        <dbReference type="SMART" id="SM00806"/>
    </source>
</evidence>
<sequence length="768" mass="86756">MSESLSGQSGRRSPLKKRAHVTSIPTATSHLLTATKTLLQSLTDWAQLNASVTEVSSKFVKFGDAFKTLKRSYAAFGIDTSNIPNIPGEVRSVLESNLVLEPSQASLDKFLPQIGNSVAELMQMLKDKQVDVNTIEAARKSGSLSASSSVSSFRTPNSSTKLSVPNLIPEHNKLDTPSKDLISKLQNNSNLMRRASKRFSAYQTSSIISMQSPSLNRDENQNKDTFSSIPSITAQEIENAKKSSNMFDIDSSMTIQEENESATTNNENENENFDNTVIQYNHSKGVTSLMNRTKPNSKLIEDKTNETGKKVEQEEETSVLNKTAETLSGSYIKKKESVQDVIYLQLKDEVKKVQIQLPTTVANLKILFTQKFNYSPPGITAFPKIYIQENPASIKYELEDISELKYGDIISLKQPDIQTAIFQHVENQIDNVKNDIMNMENRILKKIENIQSLQPASTINVASSFKNSDDLEFEKNMKKKIEKNNNQQKFIDELEDEINRIKIHQGRSIKRVTDILSQTVTSVEKLNETGVATNSMSENSYVNACKQKVSGGCESLVDKLDDLQDVIEFMKRDITKHTIRPSNKKLDHISKEMNKTKADLEKLVDFTRIENKNIASMWNKQMATIASDQKFFRAQEEIIGLLEQDYQAAQETFELIKSIAKQLENSTSLNRSKLPLPDPSISPLDASKLVMAEVDAINPNHEQRVEAIEKAERVREMEKKLKFKDEFEEELGDFVSNEKFKHTGGIDEIEKMRQEKDEEFRNNQFGVV</sequence>
<dbReference type="Pfam" id="PF23153">
    <property type="entry name" value="Aip3p_Bud6_N"/>
    <property type="match status" value="1"/>
</dbReference>
<keyword evidence="1 2" id="KW-0175">Coiled coil</keyword>
<dbReference type="PANTHER" id="PTHR22741:SF10">
    <property type="entry name" value="COILED-COIL DOMAIN-CONTAINING PROTEIN CG32809"/>
    <property type="match status" value="1"/>
</dbReference>
<protein>
    <submittedName>
        <fullName evidence="5">Bud6 protein</fullName>
    </submittedName>
</protein>
<dbReference type="InterPro" id="IPR051825">
    <property type="entry name" value="SRCIN1"/>
</dbReference>
<feature type="domain" description="Actin interacting protein 3 C-terminal" evidence="4">
    <location>
        <begin position="343"/>
        <end position="758"/>
    </location>
</feature>
<name>A0AAV5R5D9_PICKL</name>
<dbReference type="GO" id="GO:0005737">
    <property type="term" value="C:cytoplasm"/>
    <property type="evidence" value="ECO:0007669"/>
    <property type="project" value="TreeGrafter"/>
</dbReference>
<feature type="region of interest" description="Disordered" evidence="3">
    <location>
        <begin position="1"/>
        <end position="21"/>
    </location>
</feature>
<proteinExistence type="predicted"/>
<dbReference type="Pfam" id="PF03915">
    <property type="entry name" value="AIP3"/>
    <property type="match status" value="1"/>
</dbReference>
<feature type="coiled-coil region" evidence="2">
    <location>
        <begin position="422"/>
        <end position="449"/>
    </location>
</feature>
<organism evidence="5 6">
    <name type="scientific">Pichia kluyveri</name>
    <name type="common">Yeast</name>
    <dbReference type="NCBI Taxonomy" id="36015"/>
    <lineage>
        <taxon>Eukaryota</taxon>
        <taxon>Fungi</taxon>
        <taxon>Dikarya</taxon>
        <taxon>Ascomycota</taxon>
        <taxon>Saccharomycotina</taxon>
        <taxon>Pichiomycetes</taxon>
        <taxon>Pichiales</taxon>
        <taxon>Pichiaceae</taxon>
        <taxon>Pichia</taxon>
    </lineage>
</organism>
<dbReference type="GO" id="GO:0005519">
    <property type="term" value="F:cytoskeletal regulatory protein binding"/>
    <property type="evidence" value="ECO:0007669"/>
    <property type="project" value="InterPro"/>
</dbReference>
<feature type="region of interest" description="Disordered" evidence="3">
    <location>
        <begin position="146"/>
        <end position="175"/>
    </location>
</feature>